<sequence length="304" mass="30952">MNSQSSTCFASPRMLAVLVASLGMLTALPSTATVVDGLSASATTQVGSNLAVSNGPDTTLPFATANVFDSDGASSGSASSFGNTVGPYRASGSGSGKFDSTGSFIRTWDITNDTAVAQHYGFNFFIYYGSLSASDNGAGGAGYAEYIATIKQDAIQRFNSAARIDSNGTLTTAGSILDGAQLNGSSYFWNGTYVNVDLGILTPGQSTSVVYDLVGHAFGDYGFSTGNCHGGYGYGEVATFTVGYGDGECTGSSYASLGDPDDFNDTPIPGIGISVTAVPEPASLGLLGMGLAALGLRRRRRPCG</sequence>
<evidence type="ECO:0000313" key="3">
    <source>
        <dbReference type="EMBL" id="MBK7954184.1"/>
    </source>
</evidence>
<evidence type="ECO:0000313" key="4">
    <source>
        <dbReference type="Proteomes" id="UP000706151"/>
    </source>
</evidence>
<gene>
    <name evidence="3" type="ORF">IPK02_09620</name>
</gene>
<organism evidence="3 4">
    <name type="scientific">Candidatus Accumulibacter affinis</name>
    <dbReference type="NCBI Taxonomy" id="2954384"/>
    <lineage>
        <taxon>Bacteria</taxon>
        <taxon>Pseudomonadati</taxon>
        <taxon>Pseudomonadota</taxon>
        <taxon>Betaproteobacteria</taxon>
        <taxon>Candidatus Accumulibacter</taxon>
    </lineage>
</organism>
<evidence type="ECO:0000259" key="2">
    <source>
        <dbReference type="Pfam" id="PF07589"/>
    </source>
</evidence>
<feature type="chain" id="PRO_5037289182" evidence="1">
    <location>
        <begin position="33"/>
        <end position="304"/>
    </location>
</feature>
<dbReference type="NCBIfam" id="TIGR02595">
    <property type="entry name" value="PEP_CTERM"/>
    <property type="match status" value="1"/>
</dbReference>
<name>A0A935TA50_9PROT</name>
<evidence type="ECO:0000256" key="1">
    <source>
        <dbReference type="SAM" id="SignalP"/>
    </source>
</evidence>
<proteinExistence type="predicted"/>
<feature type="signal peptide" evidence="1">
    <location>
        <begin position="1"/>
        <end position="32"/>
    </location>
</feature>
<dbReference type="AlphaFoldDB" id="A0A935TA50"/>
<dbReference type="EMBL" id="JADJOT010000008">
    <property type="protein sequence ID" value="MBK7954184.1"/>
    <property type="molecule type" value="Genomic_DNA"/>
</dbReference>
<reference evidence="3 4" key="1">
    <citation type="submission" date="2020-10" db="EMBL/GenBank/DDBJ databases">
        <title>Connecting structure to function with the recovery of over 1000 high-quality activated sludge metagenome-assembled genomes encoding full-length rRNA genes using long-read sequencing.</title>
        <authorList>
            <person name="Singleton C.M."/>
            <person name="Petriglieri F."/>
            <person name="Kristensen J.M."/>
            <person name="Kirkegaard R.H."/>
            <person name="Michaelsen T.Y."/>
            <person name="Andersen M.H."/>
            <person name="Karst S.M."/>
            <person name="Dueholm M.S."/>
            <person name="Nielsen P.H."/>
            <person name="Albertsen M."/>
        </authorList>
    </citation>
    <scope>NUCLEOTIDE SEQUENCE [LARGE SCALE GENOMIC DNA]</scope>
    <source>
        <strain evidence="3">Fred_18-Q3-R57-64_BAT3C.720</strain>
    </source>
</reference>
<dbReference type="InterPro" id="IPR013424">
    <property type="entry name" value="Ice-binding_C"/>
</dbReference>
<feature type="domain" description="Ice-binding protein C-terminal" evidence="2">
    <location>
        <begin position="277"/>
        <end position="299"/>
    </location>
</feature>
<protein>
    <submittedName>
        <fullName evidence="3">PEP-CTERM sorting domain-containing protein</fullName>
    </submittedName>
</protein>
<dbReference type="Pfam" id="PF07589">
    <property type="entry name" value="PEP-CTERM"/>
    <property type="match status" value="1"/>
</dbReference>
<keyword evidence="1" id="KW-0732">Signal</keyword>
<comment type="caution">
    <text evidence="3">The sequence shown here is derived from an EMBL/GenBank/DDBJ whole genome shotgun (WGS) entry which is preliminary data.</text>
</comment>
<dbReference type="Proteomes" id="UP000706151">
    <property type="component" value="Unassembled WGS sequence"/>
</dbReference>
<accession>A0A935TA50</accession>